<reference evidence="3" key="2">
    <citation type="submission" date="2025-05" db="UniProtKB">
        <authorList>
            <consortium name="EnsemblMetazoa"/>
        </authorList>
    </citation>
    <scope>IDENTIFICATION</scope>
    <source>
        <strain evidence="3">Foshan</strain>
    </source>
</reference>
<feature type="compositionally biased region" description="Acidic residues" evidence="2">
    <location>
        <begin position="23"/>
        <end position="34"/>
    </location>
</feature>
<keyword evidence="1" id="KW-0175">Coiled coil</keyword>
<feature type="coiled-coil region" evidence="1">
    <location>
        <begin position="159"/>
        <end position="401"/>
    </location>
</feature>
<dbReference type="GeneID" id="115269648"/>
<feature type="region of interest" description="Disordered" evidence="2">
    <location>
        <begin position="22"/>
        <end position="51"/>
    </location>
</feature>
<proteinExistence type="predicted"/>
<feature type="coiled-coil region" evidence="1">
    <location>
        <begin position="441"/>
        <end position="501"/>
    </location>
</feature>
<protein>
    <submittedName>
        <fullName evidence="3">Uncharacterized protein</fullName>
    </submittedName>
</protein>
<dbReference type="Proteomes" id="UP000069940">
    <property type="component" value="Unassembled WGS sequence"/>
</dbReference>
<name>A0ABM1Y1D9_AEDAL</name>
<keyword evidence="4" id="KW-1185">Reference proteome</keyword>
<evidence type="ECO:0000313" key="4">
    <source>
        <dbReference type="Proteomes" id="UP000069940"/>
    </source>
</evidence>
<organism evidence="3 4">
    <name type="scientific">Aedes albopictus</name>
    <name type="common">Asian tiger mosquito</name>
    <name type="synonym">Stegomyia albopicta</name>
    <dbReference type="NCBI Taxonomy" id="7160"/>
    <lineage>
        <taxon>Eukaryota</taxon>
        <taxon>Metazoa</taxon>
        <taxon>Ecdysozoa</taxon>
        <taxon>Arthropoda</taxon>
        <taxon>Hexapoda</taxon>
        <taxon>Insecta</taxon>
        <taxon>Pterygota</taxon>
        <taxon>Neoptera</taxon>
        <taxon>Endopterygota</taxon>
        <taxon>Diptera</taxon>
        <taxon>Nematocera</taxon>
        <taxon>Culicoidea</taxon>
        <taxon>Culicidae</taxon>
        <taxon>Culicinae</taxon>
        <taxon>Aedini</taxon>
        <taxon>Aedes</taxon>
        <taxon>Stegomyia</taxon>
    </lineage>
</organism>
<evidence type="ECO:0000313" key="3">
    <source>
        <dbReference type="EnsemblMetazoa" id="AALFPA23_004790.P5944"/>
    </source>
</evidence>
<sequence length="538" mass="63641">MAFSKYSQRDRFFRELRDRLERESEEEREYEEEDRVDKPRGNNNNYYYRNNNYSRNNNNYNHNNNYNQNDNYYNHRETNEEENGLRMEVEKYKKLWKDTEEKMLLIANAYQRVIKSLLKRNSDAISNNKTAMEAEKHKELWEQSEESKARLEELYHRDIKDLHDDRRDAANDMAAKENKFDNKLKALEAKLSDEIILNEALSQEVTMLKMREEELALSVADNKTAINSELESKESEVRELKVQLESNKKNMEEALTNRDILRNEVNDLQDKLTATEEKVKNLDSTISLTVTTCNKQKNELESQFVEFEQKTLDLEKENHNMKTVIINLEQEKSDISSKFVEFERKILDLEKENHLMKTVIINLEQQKSDLNKHLPESIDKSEKLLSEKDTLSTKVQELEENSKCFSSYEKVTSFKGPIDNFCVIKEETQNKLTSPLKQLKNAHAEKAVSEYRNTKTRLKLQQLQETTYDNENFFQEPQSQIKQQESAHAKEEATIASLAKRKDFEPLGNLLNEIDLLRDCVFSENYECLTELLWDDHG</sequence>
<accession>A0ABM1Y1D9</accession>
<reference evidence="4" key="1">
    <citation type="journal article" date="2015" name="Proc. Natl. Acad. Sci. U.S.A.">
        <title>Genome sequence of the Asian Tiger mosquito, Aedes albopictus, reveals insights into its biology, genetics, and evolution.</title>
        <authorList>
            <person name="Chen X.G."/>
            <person name="Jiang X."/>
            <person name="Gu J."/>
            <person name="Xu M."/>
            <person name="Wu Y."/>
            <person name="Deng Y."/>
            <person name="Zhang C."/>
            <person name="Bonizzoni M."/>
            <person name="Dermauw W."/>
            <person name="Vontas J."/>
            <person name="Armbruster P."/>
            <person name="Huang X."/>
            <person name="Yang Y."/>
            <person name="Zhang H."/>
            <person name="He W."/>
            <person name="Peng H."/>
            <person name="Liu Y."/>
            <person name="Wu K."/>
            <person name="Chen J."/>
            <person name="Lirakis M."/>
            <person name="Topalis P."/>
            <person name="Van Leeuwen T."/>
            <person name="Hall A.B."/>
            <person name="Jiang X."/>
            <person name="Thorpe C."/>
            <person name="Mueller R.L."/>
            <person name="Sun C."/>
            <person name="Waterhouse R.M."/>
            <person name="Yan G."/>
            <person name="Tu Z.J."/>
            <person name="Fang X."/>
            <person name="James A.A."/>
        </authorList>
    </citation>
    <scope>NUCLEOTIDE SEQUENCE [LARGE SCALE GENOMIC DNA]</scope>
    <source>
        <strain evidence="4">Foshan</strain>
    </source>
</reference>
<evidence type="ECO:0000256" key="1">
    <source>
        <dbReference type="SAM" id="Coils"/>
    </source>
</evidence>
<feature type="compositionally biased region" description="Low complexity" evidence="2">
    <location>
        <begin position="42"/>
        <end position="51"/>
    </location>
</feature>
<dbReference type="RefSeq" id="XP_062713167.1">
    <property type="nucleotide sequence ID" value="XM_062857183.1"/>
</dbReference>
<evidence type="ECO:0000256" key="2">
    <source>
        <dbReference type="SAM" id="MobiDB-lite"/>
    </source>
</evidence>
<dbReference type="EnsemblMetazoa" id="AALFPA23_004790.R5944">
    <property type="protein sequence ID" value="AALFPA23_004790.P5944"/>
    <property type="gene ID" value="AALFPA23_004790"/>
</dbReference>